<dbReference type="InterPro" id="IPR011055">
    <property type="entry name" value="Dup_hybrid_motif"/>
</dbReference>
<proteinExistence type="predicted"/>
<dbReference type="Gene3D" id="2.70.70.10">
    <property type="entry name" value="Glucose Permease (Domain IIA)"/>
    <property type="match status" value="1"/>
</dbReference>
<dbReference type="EMBL" id="FQXV01000011">
    <property type="protein sequence ID" value="SHI16183.1"/>
    <property type="molecule type" value="Genomic_DNA"/>
</dbReference>
<accession>A0A1M5YX95</accession>
<organism evidence="3 4">
    <name type="scientific">Sporobacter termitidis DSM 10068</name>
    <dbReference type="NCBI Taxonomy" id="1123282"/>
    <lineage>
        <taxon>Bacteria</taxon>
        <taxon>Bacillati</taxon>
        <taxon>Bacillota</taxon>
        <taxon>Clostridia</taxon>
        <taxon>Eubacteriales</taxon>
        <taxon>Oscillospiraceae</taxon>
        <taxon>Sporobacter</taxon>
    </lineage>
</organism>
<dbReference type="InterPro" id="IPR050570">
    <property type="entry name" value="Cell_wall_metabolism_enzyme"/>
</dbReference>
<protein>
    <submittedName>
        <fullName evidence="3">Peptidase family M23</fullName>
    </submittedName>
</protein>
<dbReference type="AlphaFoldDB" id="A0A1M5YX95"/>
<dbReference type="STRING" id="1123282.SAMN02745823_02899"/>
<feature type="compositionally biased region" description="Basic and acidic residues" evidence="1">
    <location>
        <begin position="419"/>
        <end position="432"/>
    </location>
</feature>
<sequence>MRGTAGKKLAVILCILLSFVFLAESPLLVRSSAGLDPESDAAETPKKLIRWVDFNVPCEAMKKAIALDILTHDKDIKLNWIELLACLAAKNGNNFSRYKDSQLDALAQKLTSGTTISELTRDLKHYGYYLESFNAILSGFVGDYELEVPNKEGTGKHWETRYGIKVFSPIAKNYPYNHYDDFGNQRSYGFSRPHLGNDLMGQVGTPIVAVEGGTVEALGWNQYGGWRIGIRSFDTKRYYYYAHLRKDHPYRKDLAVGSVVKSGDVIGYLGRTGYSRKENVNNIKTSHLHFGMQLVFDESQKECNNEIWIDVYEIVRLLDNKRCEVKKDLETKDYYRLYDIRDKSPDTGSALPNIRKEGNSMEDKKQSGYPVYTEDELGGIQQVAAATECTGLEPTPPASVSEAESYSELYNKPQQTEKVNNEFRKVNPEKRI</sequence>
<evidence type="ECO:0000256" key="1">
    <source>
        <dbReference type="SAM" id="MobiDB-lite"/>
    </source>
</evidence>
<evidence type="ECO:0000313" key="4">
    <source>
        <dbReference type="Proteomes" id="UP000183995"/>
    </source>
</evidence>
<feature type="region of interest" description="Disordered" evidence="1">
    <location>
        <begin position="346"/>
        <end position="368"/>
    </location>
</feature>
<dbReference type="InterPro" id="IPR016047">
    <property type="entry name" value="M23ase_b-sheet_dom"/>
</dbReference>
<feature type="domain" description="M23ase beta-sheet core" evidence="2">
    <location>
        <begin position="193"/>
        <end position="293"/>
    </location>
</feature>
<reference evidence="3 4" key="1">
    <citation type="submission" date="2016-11" db="EMBL/GenBank/DDBJ databases">
        <authorList>
            <person name="Jaros S."/>
            <person name="Januszkiewicz K."/>
            <person name="Wedrychowicz H."/>
        </authorList>
    </citation>
    <scope>NUCLEOTIDE SEQUENCE [LARGE SCALE GENOMIC DNA]</scope>
    <source>
        <strain evidence="3 4">DSM 10068</strain>
    </source>
</reference>
<dbReference type="RefSeq" id="WP_073080411.1">
    <property type="nucleotide sequence ID" value="NZ_FQXV01000011.1"/>
</dbReference>
<name>A0A1M5YX95_9FIRM</name>
<feature type="region of interest" description="Disordered" evidence="1">
    <location>
        <begin position="413"/>
        <end position="432"/>
    </location>
</feature>
<evidence type="ECO:0000313" key="3">
    <source>
        <dbReference type="EMBL" id="SHI16183.1"/>
    </source>
</evidence>
<dbReference type="Proteomes" id="UP000183995">
    <property type="component" value="Unassembled WGS sequence"/>
</dbReference>
<dbReference type="CDD" id="cd12797">
    <property type="entry name" value="M23_peptidase"/>
    <property type="match status" value="1"/>
</dbReference>
<dbReference type="PANTHER" id="PTHR21666:SF270">
    <property type="entry name" value="MUREIN HYDROLASE ACTIVATOR ENVC"/>
    <property type="match status" value="1"/>
</dbReference>
<evidence type="ECO:0000259" key="2">
    <source>
        <dbReference type="Pfam" id="PF01551"/>
    </source>
</evidence>
<dbReference type="SUPFAM" id="SSF51261">
    <property type="entry name" value="Duplicated hybrid motif"/>
    <property type="match status" value="1"/>
</dbReference>
<dbReference type="PANTHER" id="PTHR21666">
    <property type="entry name" value="PEPTIDASE-RELATED"/>
    <property type="match status" value="1"/>
</dbReference>
<keyword evidence="4" id="KW-1185">Reference proteome</keyword>
<dbReference type="GO" id="GO:0004222">
    <property type="term" value="F:metalloendopeptidase activity"/>
    <property type="evidence" value="ECO:0007669"/>
    <property type="project" value="TreeGrafter"/>
</dbReference>
<dbReference type="Pfam" id="PF01551">
    <property type="entry name" value="Peptidase_M23"/>
    <property type="match status" value="1"/>
</dbReference>
<feature type="compositionally biased region" description="Basic and acidic residues" evidence="1">
    <location>
        <begin position="354"/>
        <end position="366"/>
    </location>
</feature>
<gene>
    <name evidence="3" type="ORF">SAMN02745823_02899</name>
</gene>